<dbReference type="PANTHER" id="PTHR23105">
    <property type="entry name" value="RIBOSOMAL PROTEIN L7AE FAMILY MEMBER"/>
    <property type="match status" value="1"/>
</dbReference>
<gene>
    <name evidence="12" type="ORF">ARB_02998</name>
</gene>
<proteinExistence type="inferred from homology"/>
<dbReference type="GO" id="GO:0003723">
    <property type="term" value="F:RNA binding"/>
    <property type="evidence" value="ECO:0007669"/>
    <property type="project" value="UniProtKB-UniRule"/>
</dbReference>
<dbReference type="GO" id="GO:0031120">
    <property type="term" value="P:snRNA pseudouridine synthesis"/>
    <property type="evidence" value="ECO:0007669"/>
    <property type="project" value="UniProtKB-UniRule"/>
</dbReference>
<dbReference type="EMBL" id="ABSU01000034">
    <property type="protein sequence ID" value="EFE29659.1"/>
    <property type="molecule type" value="Genomic_DNA"/>
</dbReference>
<sequence>MANEQSAGKQSQAALLLLSVKKPESLTDTVHIAWPIADEALTTELLDLVQQASHYRQLKKGANEATKTLNRGTSELVILAADTSPLAILLHLPLLCEDKNTPYVYVPSKVALGRACGVSRSVISASITTNEASDLQAQILNIRQKVERLMI</sequence>
<keyword evidence="3" id="KW-0507">mRNA processing</keyword>
<dbReference type="RefSeq" id="XP_003010299.1">
    <property type="nucleotide sequence ID" value="XM_003010253.1"/>
</dbReference>
<dbReference type="GeneID" id="9525567"/>
<dbReference type="eggNOG" id="KOG3387">
    <property type="taxonomic scope" value="Eukaryota"/>
</dbReference>
<evidence type="ECO:0000256" key="9">
    <source>
        <dbReference type="ARBA" id="ARBA00037456"/>
    </source>
</evidence>
<dbReference type="PRINTS" id="PR00881">
    <property type="entry name" value="L7ARS6FAMILY"/>
</dbReference>
<evidence type="ECO:0000256" key="4">
    <source>
        <dbReference type="ARBA" id="ARBA00022728"/>
    </source>
</evidence>
<keyword evidence="13" id="KW-1185">Reference proteome</keyword>
<keyword evidence="6" id="KW-0508">mRNA splicing</keyword>
<dbReference type="InterPro" id="IPR018492">
    <property type="entry name" value="Ribosomal_eL8/Nhp2"/>
</dbReference>
<evidence type="ECO:0000259" key="11">
    <source>
        <dbReference type="Pfam" id="PF01248"/>
    </source>
</evidence>
<evidence type="ECO:0000256" key="3">
    <source>
        <dbReference type="ARBA" id="ARBA00022664"/>
    </source>
</evidence>
<dbReference type="Gene3D" id="3.30.1330.30">
    <property type="match status" value="1"/>
</dbReference>
<dbReference type="AlphaFoldDB" id="D4B3G1"/>
<dbReference type="InterPro" id="IPR029064">
    <property type="entry name" value="Ribosomal_eL30-like_sf"/>
</dbReference>
<dbReference type="InterPro" id="IPR002415">
    <property type="entry name" value="H/ACA_rnp_Nhp2-like"/>
</dbReference>
<evidence type="ECO:0000256" key="2">
    <source>
        <dbReference type="ARBA" id="ARBA00007337"/>
    </source>
</evidence>
<dbReference type="Proteomes" id="UP000008866">
    <property type="component" value="Unassembled WGS sequence"/>
</dbReference>
<comment type="similarity">
    <text evidence="2 10">Belongs to the eukaryotic ribosomal protein eL8 family.</text>
</comment>
<dbReference type="GO" id="GO:0005681">
    <property type="term" value="C:spliceosomal complex"/>
    <property type="evidence" value="ECO:0007669"/>
    <property type="project" value="UniProtKB-KW"/>
</dbReference>
<reference evidence="13" key="1">
    <citation type="journal article" date="2011" name="Genome Biol.">
        <title>Comparative and functional genomics provide insights into the pathogenicity of dermatophytic fungi.</title>
        <authorList>
            <person name="Burmester A."/>
            <person name="Shelest E."/>
            <person name="Gloeckner G."/>
            <person name="Heddergott C."/>
            <person name="Schindler S."/>
            <person name="Staib P."/>
            <person name="Heidel A."/>
            <person name="Felder M."/>
            <person name="Petzold A."/>
            <person name="Szafranski K."/>
            <person name="Feuermann M."/>
            <person name="Pedruzzi I."/>
            <person name="Priebe S."/>
            <person name="Groth M."/>
            <person name="Winkler R."/>
            <person name="Li W."/>
            <person name="Kniemeyer O."/>
            <person name="Schroeckh V."/>
            <person name="Hertweck C."/>
            <person name="Hube B."/>
            <person name="White T.C."/>
            <person name="Platzer M."/>
            <person name="Guthke R."/>
            <person name="Heitman J."/>
            <person name="Woestemeyer J."/>
            <person name="Zipfel P.F."/>
            <person name="Monod M."/>
            <person name="Brakhage A.A."/>
        </authorList>
    </citation>
    <scope>NUCLEOTIDE SEQUENCE [LARGE SCALE GENOMIC DNA]</scope>
    <source>
        <strain evidence="13">ATCC MYA-4681 / CBS 112371</strain>
    </source>
</reference>
<comment type="subcellular location">
    <subcellularLocation>
        <location evidence="1 10">Nucleus</location>
        <location evidence="1 10">Nucleolus</location>
    </subcellularLocation>
</comment>
<evidence type="ECO:0000313" key="12">
    <source>
        <dbReference type="EMBL" id="EFE29659.1"/>
    </source>
</evidence>
<evidence type="ECO:0000313" key="13">
    <source>
        <dbReference type="Proteomes" id="UP000008866"/>
    </source>
</evidence>
<evidence type="ECO:0000256" key="7">
    <source>
        <dbReference type="ARBA" id="ARBA00023242"/>
    </source>
</evidence>
<evidence type="ECO:0000256" key="1">
    <source>
        <dbReference type="ARBA" id="ARBA00004604"/>
    </source>
</evidence>
<name>D4B3G1_ARTBC</name>
<keyword evidence="7 10" id="KW-0539">Nucleus</keyword>
<dbReference type="HOGENOM" id="CLU_084513_4_1_1"/>
<dbReference type="GO" id="GO:0031429">
    <property type="term" value="C:box H/ACA snoRNP complex"/>
    <property type="evidence" value="ECO:0007669"/>
    <property type="project" value="UniProtKB-UniRule"/>
</dbReference>
<dbReference type="PRINTS" id="PR00883">
    <property type="entry name" value="NUCLEARHMG"/>
</dbReference>
<dbReference type="InterPro" id="IPR004038">
    <property type="entry name" value="Ribosomal_eL8/eL30/eS12/Gad45"/>
</dbReference>
<dbReference type="KEGG" id="abe:ARB_02998"/>
<organism evidence="12 13">
    <name type="scientific">Arthroderma benhamiae (strain ATCC MYA-4681 / CBS 112371)</name>
    <name type="common">Trichophyton mentagrophytes</name>
    <dbReference type="NCBI Taxonomy" id="663331"/>
    <lineage>
        <taxon>Eukaryota</taxon>
        <taxon>Fungi</taxon>
        <taxon>Dikarya</taxon>
        <taxon>Ascomycota</taxon>
        <taxon>Pezizomycotina</taxon>
        <taxon>Eurotiomycetes</taxon>
        <taxon>Eurotiomycetidae</taxon>
        <taxon>Onygenales</taxon>
        <taxon>Arthrodermataceae</taxon>
        <taxon>Trichophyton</taxon>
    </lineage>
</organism>
<dbReference type="Pfam" id="PF01248">
    <property type="entry name" value="Ribosomal_L7Ae"/>
    <property type="match status" value="1"/>
</dbReference>
<keyword evidence="8 10" id="KW-0687">Ribonucleoprotein</keyword>
<dbReference type="InterPro" id="IPR050257">
    <property type="entry name" value="eL8/uL1-like"/>
</dbReference>
<keyword evidence="5 10" id="KW-0694">RNA-binding</keyword>
<dbReference type="STRING" id="663331.D4B3G1"/>
<dbReference type="GO" id="GO:0000398">
    <property type="term" value="P:mRNA splicing, via spliceosome"/>
    <property type="evidence" value="ECO:0007669"/>
    <property type="project" value="UniProtKB-UniRule"/>
</dbReference>
<dbReference type="FunFam" id="3.30.1330.30:FF:000002">
    <property type="entry name" value="NHP2-like protein 1 homolog"/>
    <property type="match status" value="1"/>
</dbReference>
<evidence type="ECO:0000256" key="6">
    <source>
        <dbReference type="ARBA" id="ARBA00023187"/>
    </source>
</evidence>
<evidence type="ECO:0000256" key="5">
    <source>
        <dbReference type="ARBA" id="ARBA00022884"/>
    </source>
</evidence>
<comment type="function">
    <text evidence="10">Required for ribosome biogenesis. Part of a complex which catalyzes pseudouridylation of rRNA. This involves the isomerization of uridine such that the ribose is subsequently attached to C5, instead of the normal N1. Pseudouridine ('psi') residues may serve to stabilize the conformation of rRNAs.</text>
</comment>
<accession>D4B3G1</accession>
<protein>
    <recommendedName>
        <fullName evidence="10">H/ACA ribonucleoprotein complex subunit 2</fullName>
    </recommendedName>
    <alternativeName>
        <fullName evidence="10">Nucleolar protein family A member 2</fullName>
    </alternativeName>
</protein>
<feature type="domain" description="Ribosomal protein eL8/eL30/eS12/Gadd45" evidence="11">
    <location>
        <begin position="45"/>
        <end position="134"/>
    </location>
</feature>
<comment type="caution">
    <text evidence="12">The sequence shown here is derived from an EMBL/GenBank/DDBJ whole genome shotgun (WGS) entry which is preliminary data.</text>
</comment>
<dbReference type="OMA" id="IKNQIYA"/>
<evidence type="ECO:0000256" key="8">
    <source>
        <dbReference type="ARBA" id="ARBA00023274"/>
    </source>
</evidence>
<evidence type="ECO:0000256" key="10">
    <source>
        <dbReference type="RuleBase" id="RU366039"/>
    </source>
</evidence>
<comment type="function">
    <text evidence="9">Common component of the spliceosome and rRNA processing machinery. In association with the spliceosomal U4/U6.U5 tri-snRNP particle, required for splicing of pre-mRNA. In association with box C/D snoRNPs, required for processing of pre-ribosomal RNA (rRNA) and site-specific 2'-O-methylation of substrate RNAs. Essential for the accumulation and stability of U4 snRNA, U6 snRNA, and box C/D snoRNAs.</text>
</comment>
<dbReference type="SUPFAM" id="SSF55315">
    <property type="entry name" value="L30e-like"/>
    <property type="match status" value="1"/>
</dbReference>
<keyword evidence="4" id="KW-0747">Spliceosome</keyword>